<dbReference type="InterPro" id="IPR027467">
    <property type="entry name" value="MopterinOxRdtase_cofactor_BS"/>
</dbReference>
<dbReference type="PROSITE" id="PS51669">
    <property type="entry name" value="4FE4S_MOW_BIS_MGD"/>
    <property type="match status" value="1"/>
</dbReference>
<dbReference type="PROSITE" id="PS00551">
    <property type="entry name" value="MOLYBDOPTERIN_PROK_1"/>
    <property type="match status" value="1"/>
</dbReference>
<feature type="domain" description="4Fe-4S Mo/W bis-MGD-type" evidence="4">
    <location>
        <begin position="36"/>
        <end position="77"/>
    </location>
</feature>
<keyword evidence="3" id="KW-0411">Iron-sulfur</keyword>
<evidence type="ECO:0000256" key="3">
    <source>
        <dbReference type="ARBA" id="ARBA00023014"/>
    </source>
</evidence>
<keyword evidence="2" id="KW-0408">Iron</keyword>
<name>A0A7C3C1C9_9BACT</name>
<evidence type="ECO:0000313" key="5">
    <source>
        <dbReference type="EMBL" id="HFB53887.1"/>
    </source>
</evidence>
<keyword evidence="1" id="KW-0479">Metal-binding</keyword>
<dbReference type="Gene3D" id="2.20.25.90">
    <property type="entry name" value="ADC-like domains"/>
    <property type="match status" value="1"/>
</dbReference>
<dbReference type="GO" id="GO:0051539">
    <property type="term" value="F:4 iron, 4 sulfur cluster binding"/>
    <property type="evidence" value="ECO:0007669"/>
    <property type="project" value="InterPro"/>
</dbReference>
<evidence type="ECO:0000256" key="2">
    <source>
        <dbReference type="ARBA" id="ARBA00023004"/>
    </source>
</evidence>
<dbReference type="Pfam" id="PF04879">
    <property type="entry name" value="Molybdop_Fe4S4"/>
    <property type="match status" value="1"/>
</dbReference>
<feature type="non-terminal residue" evidence="5">
    <location>
        <position position="77"/>
    </location>
</feature>
<reference evidence="5" key="1">
    <citation type="journal article" date="2020" name="mSystems">
        <title>Genome- and Community-Level Interaction Insights into Carbon Utilization and Element Cycling Functions of Hydrothermarchaeota in Hydrothermal Sediment.</title>
        <authorList>
            <person name="Zhou Z."/>
            <person name="Liu Y."/>
            <person name="Xu W."/>
            <person name="Pan J."/>
            <person name="Luo Z.H."/>
            <person name="Li M."/>
        </authorList>
    </citation>
    <scope>NUCLEOTIDE SEQUENCE [LARGE SCALE GENOMIC DNA]</scope>
    <source>
        <strain evidence="5">HyVt-507</strain>
    </source>
</reference>
<dbReference type="AlphaFoldDB" id="A0A7C3C1C9"/>
<dbReference type="Proteomes" id="UP000886390">
    <property type="component" value="Unassembled WGS sequence"/>
</dbReference>
<organism evidence="5">
    <name type="scientific">Sulfurimonas autotrophica</name>
    <dbReference type="NCBI Taxonomy" id="202747"/>
    <lineage>
        <taxon>Bacteria</taxon>
        <taxon>Pseudomonadati</taxon>
        <taxon>Campylobacterota</taxon>
        <taxon>Epsilonproteobacteria</taxon>
        <taxon>Campylobacterales</taxon>
        <taxon>Sulfurimonadaceae</taxon>
        <taxon>Sulfurimonas</taxon>
    </lineage>
</organism>
<dbReference type="InterPro" id="IPR006963">
    <property type="entry name" value="Mopterin_OxRdtase_4Fe-4S_dom"/>
</dbReference>
<dbReference type="SMART" id="SM00926">
    <property type="entry name" value="Molybdop_Fe4S4"/>
    <property type="match status" value="1"/>
</dbReference>
<dbReference type="GO" id="GO:0046872">
    <property type="term" value="F:metal ion binding"/>
    <property type="evidence" value="ECO:0007669"/>
    <property type="project" value="UniProtKB-KW"/>
</dbReference>
<gene>
    <name evidence="5" type="ORF">ENJ67_04070</name>
</gene>
<dbReference type="EMBL" id="DRNH01000218">
    <property type="protein sequence ID" value="HFB53887.1"/>
    <property type="molecule type" value="Genomic_DNA"/>
</dbReference>
<dbReference type="SUPFAM" id="SSF53706">
    <property type="entry name" value="Formate dehydrogenase/DMSO reductase, domains 1-3"/>
    <property type="match status" value="1"/>
</dbReference>
<accession>A0A7C3C1C9</accession>
<dbReference type="GO" id="GO:0016491">
    <property type="term" value="F:oxidoreductase activity"/>
    <property type="evidence" value="ECO:0007669"/>
    <property type="project" value="InterPro"/>
</dbReference>
<evidence type="ECO:0000259" key="4">
    <source>
        <dbReference type="PROSITE" id="PS51669"/>
    </source>
</evidence>
<evidence type="ECO:0000256" key="1">
    <source>
        <dbReference type="ARBA" id="ARBA00022723"/>
    </source>
</evidence>
<sequence length="77" mass="8601">MIDKIKDFLGFDIKEEKFKLSSDEIFGMIADEKKPDKWVFSTCGYCGVGCGLYIGVKDGKAVYTKGNPKHFVNQGTL</sequence>
<comment type="caution">
    <text evidence="5">The sequence shown here is derived from an EMBL/GenBank/DDBJ whole genome shotgun (WGS) entry which is preliminary data.</text>
</comment>
<proteinExistence type="predicted"/>
<protein>
    <submittedName>
        <fullName evidence="5">Nitrate reductase</fullName>
    </submittedName>
</protein>